<gene>
    <name evidence="4" type="ORF">F4695_001107</name>
</gene>
<dbReference type="EMBL" id="JACHBU010000002">
    <property type="protein sequence ID" value="MBB6507775.1"/>
    <property type="molecule type" value="Genomic_DNA"/>
</dbReference>
<evidence type="ECO:0000256" key="1">
    <source>
        <dbReference type="SAM" id="MobiDB-lite"/>
    </source>
</evidence>
<dbReference type="Proteomes" id="UP000585437">
    <property type="component" value="Unassembled WGS sequence"/>
</dbReference>
<evidence type="ECO:0000313" key="5">
    <source>
        <dbReference type="Proteomes" id="UP000585437"/>
    </source>
</evidence>
<reference evidence="4 5" key="1">
    <citation type="submission" date="2020-08" db="EMBL/GenBank/DDBJ databases">
        <title>The Agave Microbiome: Exploring the role of microbial communities in plant adaptations to desert environments.</title>
        <authorList>
            <person name="Partida-Martinez L.P."/>
        </authorList>
    </citation>
    <scope>NUCLEOTIDE SEQUENCE [LARGE SCALE GENOMIC DNA]</scope>
    <source>
        <strain evidence="4 5">AS3.12</strain>
    </source>
</reference>
<feature type="region of interest" description="Disordered" evidence="1">
    <location>
        <begin position="224"/>
        <end position="243"/>
    </location>
</feature>
<keyword evidence="2" id="KW-0812">Transmembrane</keyword>
<feature type="transmembrane region" description="Helical" evidence="2">
    <location>
        <begin position="16"/>
        <end position="35"/>
    </location>
</feature>
<protein>
    <submittedName>
        <fullName evidence="4">Flp pilus assembly protein TadG</fullName>
    </submittedName>
</protein>
<keyword evidence="5" id="KW-1185">Reference proteome</keyword>
<evidence type="ECO:0000256" key="2">
    <source>
        <dbReference type="SAM" id="Phobius"/>
    </source>
</evidence>
<comment type="caution">
    <text evidence="4">The sequence shown here is derived from an EMBL/GenBank/DDBJ whole genome shotgun (WGS) entry which is preliminary data.</text>
</comment>
<feature type="domain" description="Putative Flp pilus-assembly TadG-like N-terminal" evidence="3">
    <location>
        <begin position="14"/>
        <end position="60"/>
    </location>
</feature>
<sequence>MLAKLRSIFSCTRGNFGVLTGLIMVPLIGSVGLAIDFGRALEAKSYLDAAADAAVLAAVSEKSAAVAKAMKMAEDGTVAIADTEAKKIFKSQLSARYGDNMEGLSSLLIDVKLELVKSDGVVTSRLKYAATLPTTFTRILGNDEMAISGQATAAYLIPSFLDFYMLLDNTPSMGVARLPTTWRNWKLQRRMDRMGKARTPTALLHATSFRRAVSPTKAAITISPKKLARPSASTLSRRRSPRS</sequence>
<dbReference type="AlphaFoldDB" id="A0A7X0JHN2"/>
<keyword evidence="2" id="KW-1133">Transmembrane helix</keyword>
<keyword evidence="2" id="KW-0472">Membrane</keyword>
<proteinExistence type="predicted"/>
<name>A0A7X0JHN2_9HYPH</name>
<accession>A0A7X0JHN2</accession>
<dbReference type="RefSeq" id="WP_343060893.1">
    <property type="nucleotide sequence ID" value="NZ_JACHBU010000002.1"/>
</dbReference>
<dbReference type="Pfam" id="PF13400">
    <property type="entry name" value="Tad"/>
    <property type="match status" value="1"/>
</dbReference>
<evidence type="ECO:0000313" key="4">
    <source>
        <dbReference type="EMBL" id="MBB6507775.1"/>
    </source>
</evidence>
<evidence type="ECO:0000259" key="3">
    <source>
        <dbReference type="Pfam" id="PF13400"/>
    </source>
</evidence>
<organism evidence="4 5">
    <name type="scientific">Rhizobium soli</name>
    <dbReference type="NCBI Taxonomy" id="424798"/>
    <lineage>
        <taxon>Bacteria</taxon>
        <taxon>Pseudomonadati</taxon>
        <taxon>Pseudomonadota</taxon>
        <taxon>Alphaproteobacteria</taxon>
        <taxon>Hyphomicrobiales</taxon>
        <taxon>Rhizobiaceae</taxon>
        <taxon>Rhizobium/Agrobacterium group</taxon>
        <taxon>Rhizobium</taxon>
    </lineage>
</organism>
<dbReference type="InterPro" id="IPR028087">
    <property type="entry name" value="Tad_N"/>
</dbReference>